<gene>
    <name evidence="2" type="ORF">HH1059_04060</name>
</gene>
<sequence length="90" mass="10114">MKRPQQRTKRKSKAALLPPEQWSRKDGDALADRVRYVGSPYHKRSPGDYGMAAPPRPREDKTQCDGWPVHTQNQALELLKAALSSGMVSN</sequence>
<protein>
    <submittedName>
        <fullName evidence="2">Uncharacterized protein</fullName>
    </submittedName>
</protein>
<dbReference type="AlphaFoldDB" id="A0A2Z6EZB5"/>
<feature type="region of interest" description="Disordered" evidence="1">
    <location>
        <begin position="1"/>
        <end position="65"/>
    </location>
</feature>
<dbReference type="OrthoDB" id="598110at2"/>
<keyword evidence="3" id="KW-1185">Reference proteome</keyword>
<name>A0A2Z6EZB5_HALHR</name>
<evidence type="ECO:0000313" key="3">
    <source>
        <dbReference type="Proteomes" id="UP000218890"/>
    </source>
</evidence>
<proteinExistence type="predicted"/>
<dbReference type="Proteomes" id="UP000218890">
    <property type="component" value="Chromosome"/>
</dbReference>
<dbReference type="EMBL" id="AP017372">
    <property type="protein sequence ID" value="BBE10985.1"/>
    <property type="molecule type" value="Genomic_DNA"/>
</dbReference>
<accession>A0A2Z6EZB5</accession>
<evidence type="ECO:0000256" key="1">
    <source>
        <dbReference type="SAM" id="MobiDB-lite"/>
    </source>
</evidence>
<dbReference type="KEGG" id="hhk:HH1059_04060"/>
<reference evidence="2" key="1">
    <citation type="submission" date="2016-02" db="EMBL/GenBank/DDBJ databases">
        <title>Halorhodospira halochloris DSM-1059 complete genome, version 2.</title>
        <authorList>
            <person name="Tsukatani Y."/>
        </authorList>
    </citation>
    <scope>NUCLEOTIDE SEQUENCE</scope>
    <source>
        <strain evidence="2">DSM 1059</strain>
    </source>
</reference>
<feature type="compositionally biased region" description="Basic residues" evidence="1">
    <location>
        <begin position="1"/>
        <end position="13"/>
    </location>
</feature>
<evidence type="ECO:0000313" key="2">
    <source>
        <dbReference type="EMBL" id="BBE10985.1"/>
    </source>
</evidence>
<feature type="compositionally biased region" description="Basic and acidic residues" evidence="1">
    <location>
        <begin position="22"/>
        <end position="35"/>
    </location>
</feature>
<organism evidence="2 3">
    <name type="scientific">Halorhodospira halochloris</name>
    <name type="common">Ectothiorhodospira halochloris</name>
    <dbReference type="NCBI Taxonomy" id="1052"/>
    <lineage>
        <taxon>Bacteria</taxon>
        <taxon>Pseudomonadati</taxon>
        <taxon>Pseudomonadota</taxon>
        <taxon>Gammaproteobacteria</taxon>
        <taxon>Chromatiales</taxon>
        <taxon>Ectothiorhodospiraceae</taxon>
        <taxon>Halorhodospira</taxon>
    </lineage>
</organism>